<evidence type="ECO:0000256" key="2">
    <source>
        <dbReference type="ARBA" id="ARBA00010777"/>
    </source>
</evidence>
<evidence type="ECO:0000313" key="11">
    <source>
        <dbReference type="Proteomes" id="UP000192578"/>
    </source>
</evidence>
<feature type="region of interest" description="Disordered" evidence="8">
    <location>
        <begin position="313"/>
        <end position="335"/>
    </location>
</feature>
<dbReference type="GO" id="GO:0006915">
    <property type="term" value="P:apoptotic process"/>
    <property type="evidence" value="ECO:0007669"/>
    <property type="project" value="TreeGrafter"/>
</dbReference>
<comment type="caution">
    <text evidence="10">The sequence shown here is derived from an EMBL/GenBank/DDBJ whole genome shotgun (WGS) entry which is preliminary data.</text>
</comment>
<dbReference type="GO" id="GO:0045095">
    <property type="term" value="C:keratin filament"/>
    <property type="evidence" value="ECO:0007669"/>
    <property type="project" value="TreeGrafter"/>
</dbReference>
<dbReference type="EMBL" id="MTYJ01000104">
    <property type="protein sequence ID" value="OQV14485.1"/>
    <property type="molecule type" value="Genomic_DNA"/>
</dbReference>
<sequence>MRTASGCRSSPGTLRAQQELLQQRRAIEENRRDGWKQHYADSRKAACNAQQYQKLSSEKTFQNSIDSYMRRQIEKRKSTDILRRRTELAVLLHEEESHCQAELMEKVQDSKSNRMKEIRDRVELLRQARVRQQEQIVSQKLQDVWKRDSHELREAKSKQIDMETAKAWGDQISIRKQSEEEERMIEGQLVQNMQREVHLAAERDDLKQKEEREKMKDLAEVWQDQCASLKRHDEQMRLLQQQERECLLQLSKLNDMEEQRKKLEDLETRKELGRNLMTQHAAHIRRRNRQVQEGLEFDRQLLEKVHQIEQESVRQQNLQKERARTSAAHMKESMEDRLRIEKQRENEIDRLDKEEAKLYWQKRDLEWRTEEDARRHLVNEVIGDLREQLKEKVQANRQAQREIEQGKEEVVAMMRLSEMEKQKQLDNIASSQTHRRTELDAQMRELELKQQREKQGESEDRRREESDQRNYDDFLARETAKLGEGGRSQSGAIN</sequence>
<dbReference type="Proteomes" id="UP000192578">
    <property type="component" value="Unassembled WGS sequence"/>
</dbReference>
<feature type="coiled-coil region" evidence="7">
    <location>
        <begin position="382"/>
        <end position="416"/>
    </location>
</feature>
<feature type="region of interest" description="Disordered" evidence="8">
    <location>
        <begin position="440"/>
        <end position="494"/>
    </location>
</feature>
<dbReference type="Pfam" id="PF13868">
    <property type="entry name" value="TPH"/>
    <property type="match status" value="1"/>
</dbReference>
<evidence type="ECO:0000256" key="3">
    <source>
        <dbReference type="ARBA" id="ARBA00017328"/>
    </source>
</evidence>
<protein>
    <recommendedName>
        <fullName evidence="3">Trichoplein keratin filament-binding protein</fullName>
    </recommendedName>
</protein>
<dbReference type="AlphaFoldDB" id="A0A1W0WH10"/>
<name>A0A1W0WH10_HYPEX</name>
<organism evidence="10 11">
    <name type="scientific">Hypsibius exemplaris</name>
    <name type="common">Freshwater tardigrade</name>
    <dbReference type="NCBI Taxonomy" id="2072580"/>
    <lineage>
        <taxon>Eukaryota</taxon>
        <taxon>Metazoa</taxon>
        <taxon>Ecdysozoa</taxon>
        <taxon>Tardigrada</taxon>
        <taxon>Eutardigrada</taxon>
        <taxon>Parachela</taxon>
        <taxon>Hypsibioidea</taxon>
        <taxon>Hypsibiidae</taxon>
        <taxon>Hypsibius</taxon>
    </lineage>
</organism>
<keyword evidence="6" id="KW-0206">Cytoskeleton</keyword>
<reference evidence="11" key="1">
    <citation type="submission" date="2017-01" db="EMBL/GenBank/DDBJ databases">
        <title>Comparative genomics of anhydrobiosis in the tardigrade Hypsibius dujardini.</title>
        <authorList>
            <person name="Yoshida Y."/>
            <person name="Koutsovoulos G."/>
            <person name="Laetsch D."/>
            <person name="Stevens L."/>
            <person name="Kumar S."/>
            <person name="Horikawa D."/>
            <person name="Ishino K."/>
            <person name="Komine S."/>
            <person name="Tomita M."/>
            <person name="Blaxter M."/>
            <person name="Arakawa K."/>
        </authorList>
    </citation>
    <scope>NUCLEOTIDE SEQUENCE [LARGE SCALE GENOMIC DNA]</scope>
    <source>
        <strain evidence="11">Z151</strain>
    </source>
</reference>
<evidence type="ECO:0000256" key="6">
    <source>
        <dbReference type="ARBA" id="ARBA00023212"/>
    </source>
</evidence>
<dbReference type="InterPro" id="IPR043596">
    <property type="entry name" value="CFAP53/TCHP"/>
</dbReference>
<evidence type="ECO:0000259" key="9">
    <source>
        <dbReference type="Pfam" id="PF13868"/>
    </source>
</evidence>
<evidence type="ECO:0000256" key="7">
    <source>
        <dbReference type="SAM" id="Coils"/>
    </source>
</evidence>
<evidence type="ECO:0000313" key="10">
    <source>
        <dbReference type="EMBL" id="OQV14485.1"/>
    </source>
</evidence>
<evidence type="ECO:0000256" key="8">
    <source>
        <dbReference type="SAM" id="MobiDB-lite"/>
    </source>
</evidence>
<dbReference type="PANTHER" id="PTHR31183:SF2">
    <property type="entry name" value="TRICHOPLEIN KERATIN FILAMENT-BINDING PROTEIN"/>
    <property type="match status" value="1"/>
</dbReference>
<feature type="coiled-coil region" evidence="7">
    <location>
        <begin position="239"/>
        <end position="276"/>
    </location>
</feature>
<evidence type="ECO:0000256" key="4">
    <source>
        <dbReference type="ARBA" id="ARBA00022490"/>
    </source>
</evidence>
<dbReference type="PANTHER" id="PTHR31183">
    <property type="entry name" value="TRICHOPLEIN KERATIN FILAMENT-BINDING PROTEIN FAMILY MEMBER"/>
    <property type="match status" value="1"/>
</dbReference>
<comment type="similarity">
    <text evidence="2">Belongs to the TCHP family.</text>
</comment>
<keyword evidence="5 7" id="KW-0175">Coiled coil</keyword>
<accession>A0A1W0WH10</accession>
<keyword evidence="10" id="KW-0416">Keratin</keyword>
<dbReference type="GO" id="GO:0005813">
    <property type="term" value="C:centrosome"/>
    <property type="evidence" value="ECO:0007669"/>
    <property type="project" value="UniProtKB-SubCell"/>
</dbReference>
<evidence type="ECO:0000256" key="5">
    <source>
        <dbReference type="ARBA" id="ARBA00023054"/>
    </source>
</evidence>
<dbReference type="InterPro" id="IPR043597">
    <property type="entry name" value="TPH_dom"/>
</dbReference>
<feature type="compositionally biased region" description="Basic and acidic residues" evidence="8">
    <location>
        <begin position="440"/>
        <end position="481"/>
    </location>
</feature>
<keyword evidence="11" id="KW-1185">Reference proteome</keyword>
<evidence type="ECO:0000256" key="1">
    <source>
        <dbReference type="ARBA" id="ARBA00004300"/>
    </source>
</evidence>
<feature type="compositionally biased region" description="Basic and acidic residues" evidence="8">
    <location>
        <begin position="319"/>
        <end position="335"/>
    </location>
</feature>
<feature type="domain" description="Trichohyalin-plectin-homology" evidence="9">
    <location>
        <begin position="146"/>
        <end position="482"/>
    </location>
</feature>
<proteinExistence type="inferred from homology"/>
<keyword evidence="4" id="KW-0963">Cytoplasm</keyword>
<comment type="subcellular location">
    <subcellularLocation>
        <location evidence="1">Cytoplasm</location>
        <location evidence="1">Cytoskeleton</location>
        <location evidence="1">Microtubule organizing center</location>
        <location evidence="1">Centrosome</location>
    </subcellularLocation>
</comment>
<gene>
    <name evidence="10" type="ORF">BV898_11327</name>
</gene>
<dbReference type="OrthoDB" id="6431598at2759"/>